<keyword evidence="3 5" id="KW-0863">Zinc-finger</keyword>
<dbReference type="AlphaFoldDB" id="A0AAD7HI98"/>
<dbReference type="PROSITE" id="PS50157">
    <property type="entry name" value="ZINC_FINGER_C2H2_2"/>
    <property type="match status" value="2"/>
</dbReference>
<dbReference type="Pfam" id="PF00096">
    <property type="entry name" value="zf-C2H2"/>
    <property type="match status" value="1"/>
</dbReference>
<dbReference type="SUPFAM" id="SSF57667">
    <property type="entry name" value="beta-beta-alpha zinc fingers"/>
    <property type="match status" value="1"/>
</dbReference>
<evidence type="ECO:0000259" key="6">
    <source>
        <dbReference type="PROSITE" id="PS50157"/>
    </source>
</evidence>
<evidence type="ECO:0000313" key="7">
    <source>
        <dbReference type="EMBL" id="KAJ7721357.1"/>
    </source>
</evidence>
<gene>
    <name evidence="7" type="ORF">DFH07DRAFT_760449</name>
</gene>
<dbReference type="Gene3D" id="3.30.160.60">
    <property type="entry name" value="Classic Zinc Finger"/>
    <property type="match status" value="2"/>
</dbReference>
<dbReference type="PANTHER" id="PTHR24409:SF295">
    <property type="entry name" value="AZ2-RELATED"/>
    <property type="match status" value="1"/>
</dbReference>
<evidence type="ECO:0000256" key="1">
    <source>
        <dbReference type="ARBA" id="ARBA00022723"/>
    </source>
</evidence>
<proteinExistence type="predicted"/>
<evidence type="ECO:0000256" key="5">
    <source>
        <dbReference type="PROSITE-ProRule" id="PRU00042"/>
    </source>
</evidence>
<name>A0AAD7HI98_9AGAR</name>
<dbReference type="GO" id="GO:0000977">
    <property type="term" value="F:RNA polymerase II transcription regulatory region sequence-specific DNA binding"/>
    <property type="evidence" value="ECO:0007669"/>
    <property type="project" value="TreeGrafter"/>
</dbReference>
<feature type="domain" description="C2H2-type" evidence="6">
    <location>
        <begin position="12"/>
        <end position="39"/>
    </location>
</feature>
<sequence length="175" mass="19853">MFQHNAAKHPQFACTKCHTAFLTQASLEDHYRGKPSAIHPKCSRCGKGFYSQSSLTEHHQTAHPTVICCGQKVYEEDLPKHYNQSERHPSCTVCDMAFEDDAAYNAHGATEHPDQRCSSCRRQFATTDELKKHFEVSPNHPTCGKCNLGFFDDTSFLEVGFSKLTNFRLTYMRTA</sequence>
<organism evidence="7 8">
    <name type="scientific">Mycena maculata</name>
    <dbReference type="NCBI Taxonomy" id="230809"/>
    <lineage>
        <taxon>Eukaryota</taxon>
        <taxon>Fungi</taxon>
        <taxon>Dikarya</taxon>
        <taxon>Basidiomycota</taxon>
        <taxon>Agaricomycotina</taxon>
        <taxon>Agaricomycetes</taxon>
        <taxon>Agaricomycetidae</taxon>
        <taxon>Agaricales</taxon>
        <taxon>Marasmiineae</taxon>
        <taxon>Mycenaceae</taxon>
        <taxon>Mycena</taxon>
    </lineage>
</organism>
<accession>A0AAD7HI98</accession>
<dbReference type="PANTHER" id="PTHR24409">
    <property type="entry name" value="ZINC FINGER PROTEIN 142"/>
    <property type="match status" value="1"/>
</dbReference>
<keyword evidence="8" id="KW-1185">Reference proteome</keyword>
<keyword evidence="4" id="KW-0862">Zinc</keyword>
<dbReference type="EMBL" id="JARJLG010000269">
    <property type="protein sequence ID" value="KAJ7721357.1"/>
    <property type="molecule type" value="Genomic_DNA"/>
</dbReference>
<comment type="caution">
    <text evidence="7">The sequence shown here is derived from an EMBL/GenBank/DDBJ whole genome shotgun (WGS) entry which is preliminary data.</text>
</comment>
<dbReference type="GO" id="GO:0008270">
    <property type="term" value="F:zinc ion binding"/>
    <property type="evidence" value="ECO:0007669"/>
    <property type="project" value="UniProtKB-KW"/>
</dbReference>
<dbReference type="PROSITE" id="PS00028">
    <property type="entry name" value="ZINC_FINGER_C2H2_1"/>
    <property type="match status" value="1"/>
</dbReference>
<keyword evidence="1" id="KW-0479">Metal-binding</keyword>
<keyword evidence="2" id="KW-0677">Repeat</keyword>
<dbReference type="InterPro" id="IPR013087">
    <property type="entry name" value="Znf_C2H2_type"/>
</dbReference>
<dbReference type="InterPro" id="IPR036236">
    <property type="entry name" value="Znf_C2H2_sf"/>
</dbReference>
<dbReference type="SMART" id="SM00355">
    <property type="entry name" value="ZnF_C2H2"/>
    <property type="match status" value="4"/>
</dbReference>
<dbReference type="GO" id="GO:0000981">
    <property type="term" value="F:DNA-binding transcription factor activity, RNA polymerase II-specific"/>
    <property type="evidence" value="ECO:0007669"/>
    <property type="project" value="TreeGrafter"/>
</dbReference>
<evidence type="ECO:0000256" key="2">
    <source>
        <dbReference type="ARBA" id="ARBA00022737"/>
    </source>
</evidence>
<protein>
    <recommendedName>
        <fullName evidence="6">C2H2-type domain-containing protein</fullName>
    </recommendedName>
</protein>
<feature type="domain" description="C2H2-type" evidence="6">
    <location>
        <begin position="40"/>
        <end position="63"/>
    </location>
</feature>
<evidence type="ECO:0000313" key="8">
    <source>
        <dbReference type="Proteomes" id="UP001215280"/>
    </source>
</evidence>
<evidence type="ECO:0000256" key="3">
    <source>
        <dbReference type="ARBA" id="ARBA00022771"/>
    </source>
</evidence>
<dbReference type="GO" id="GO:0005634">
    <property type="term" value="C:nucleus"/>
    <property type="evidence" value="ECO:0007669"/>
    <property type="project" value="TreeGrafter"/>
</dbReference>
<reference evidence="7" key="1">
    <citation type="submission" date="2023-03" db="EMBL/GenBank/DDBJ databases">
        <title>Massive genome expansion in bonnet fungi (Mycena s.s.) driven by repeated elements and novel gene families across ecological guilds.</title>
        <authorList>
            <consortium name="Lawrence Berkeley National Laboratory"/>
            <person name="Harder C.B."/>
            <person name="Miyauchi S."/>
            <person name="Viragh M."/>
            <person name="Kuo A."/>
            <person name="Thoen E."/>
            <person name="Andreopoulos B."/>
            <person name="Lu D."/>
            <person name="Skrede I."/>
            <person name="Drula E."/>
            <person name="Henrissat B."/>
            <person name="Morin E."/>
            <person name="Kohler A."/>
            <person name="Barry K."/>
            <person name="LaButti K."/>
            <person name="Morin E."/>
            <person name="Salamov A."/>
            <person name="Lipzen A."/>
            <person name="Mereny Z."/>
            <person name="Hegedus B."/>
            <person name="Baldrian P."/>
            <person name="Stursova M."/>
            <person name="Weitz H."/>
            <person name="Taylor A."/>
            <person name="Grigoriev I.V."/>
            <person name="Nagy L.G."/>
            <person name="Martin F."/>
            <person name="Kauserud H."/>
        </authorList>
    </citation>
    <scope>NUCLEOTIDE SEQUENCE</scope>
    <source>
        <strain evidence="7">CBHHK188m</strain>
    </source>
</reference>
<dbReference type="Proteomes" id="UP001215280">
    <property type="component" value="Unassembled WGS sequence"/>
</dbReference>
<evidence type="ECO:0000256" key="4">
    <source>
        <dbReference type="ARBA" id="ARBA00022833"/>
    </source>
</evidence>